<accession>A0A839GE11</accession>
<dbReference type="Proteomes" id="UP000563094">
    <property type="component" value="Unassembled WGS sequence"/>
</dbReference>
<dbReference type="EMBL" id="JACJIQ010000004">
    <property type="protein sequence ID" value="MBA9076670.1"/>
    <property type="molecule type" value="Genomic_DNA"/>
</dbReference>
<evidence type="ECO:0000259" key="1">
    <source>
        <dbReference type="Pfam" id="PF00535"/>
    </source>
</evidence>
<dbReference type="PANTHER" id="PTHR43685:SF2">
    <property type="entry name" value="GLYCOSYLTRANSFERASE 2-LIKE DOMAIN-CONTAINING PROTEIN"/>
    <property type="match status" value="1"/>
</dbReference>
<proteinExistence type="predicted"/>
<organism evidence="2 3">
    <name type="scientific">Rufibacter quisquiliarum</name>
    <dbReference type="NCBI Taxonomy" id="1549639"/>
    <lineage>
        <taxon>Bacteria</taxon>
        <taxon>Pseudomonadati</taxon>
        <taxon>Bacteroidota</taxon>
        <taxon>Cytophagia</taxon>
        <taxon>Cytophagales</taxon>
        <taxon>Hymenobacteraceae</taxon>
        <taxon>Rufibacter</taxon>
    </lineage>
</organism>
<dbReference type="PANTHER" id="PTHR43685">
    <property type="entry name" value="GLYCOSYLTRANSFERASE"/>
    <property type="match status" value="1"/>
</dbReference>
<dbReference type="InterPro" id="IPR050834">
    <property type="entry name" value="Glycosyltransf_2"/>
</dbReference>
<dbReference type="SUPFAM" id="SSF53448">
    <property type="entry name" value="Nucleotide-diphospho-sugar transferases"/>
    <property type="match status" value="1"/>
</dbReference>
<feature type="domain" description="Glycosyltransferase 2-like" evidence="1">
    <location>
        <begin position="8"/>
        <end position="133"/>
    </location>
</feature>
<dbReference type="AlphaFoldDB" id="A0A839GE11"/>
<reference evidence="2 3" key="1">
    <citation type="submission" date="2020-08" db="EMBL/GenBank/DDBJ databases">
        <title>Genomic Encyclopedia of Type Strains, Phase IV (KMG-IV): sequencing the most valuable type-strain genomes for metagenomic binning, comparative biology and taxonomic classification.</title>
        <authorList>
            <person name="Goeker M."/>
        </authorList>
    </citation>
    <scope>NUCLEOTIDE SEQUENCE [LARGE SCALE GENOMIC DNA]</scope>
    <source>
        <strain evidence="2 3">DSM 29854</strain>
    </source>
</reference>
<dbReference type="InterPro" id="IPR029044">
    <property type="entry name" value="Nucleotide-diphossugar_trans"/>
</dbReference>
<keyword evidence="3" id="KW-1185">Reference proteome</keyword>
<dbReference type="RefSeq" id="WP_182512439.1">
    <property type="nucleotide sequence ID" value="NZ_JACJIQ010000004.1"/>
</dbReference>
<gene>
    <name evidence="2" type="ORF">FHS90_001376</name>
</gene>
<sequence>MQENIFFSLVVATVGRTKELQQFLLSVAELPSKNFEVILVDQNSDDRVADLVPLFTDKLHLVHCKIEQKNASKARNAGAALATGSWIGFPDDDCEYTPDTMQKVQGVITEHAPDVVTGTVLDFDGRPLNRFLLNRCKVSLLNFIGKVSEPALFIRKEIFEQLGGFNEDFGPGGKYFSSESYELAVRALTQKIDIQFDAGIHILHPRVMPPFPDSYLKREYGYSYGFGMVLRKHFGWWAAVYLSKYALVFTTKLFRFTGTRRAHAYVTASGLWDGLWHRKPKTAGCASLTPPVLAPLAPAFNLPKPAADAIPQTQEAGR</sequence>
<evidence type="ECO:0000313" key="3">
    <source>
        <dbReference type="Proteomes" id="UP000563094"/>
    </source>
</evidence>
<keyword evidence="2" id="KW-0808">Transferase</keyword>
<dbReference type="Pfam" id="PF00535">
    <property type="entry name" value="Glycos_transf_2"/>
    <property type="match status" value="1"/>
</dbReference>
<comment type="caution">
    <text evidence="2">The sequence shown here is derived from an EMBL/GenBank/DDBJ whole genome shotgun (WGS) entry which is preliminary data.</text>
</comment>
<evidence type="ECO:0000313" key="2">
    <source>
        <dbReference type="EMBL" id="MBA9076670.1"/>
    </source>
</evidence>
<dbReference type="Gene3D" id="3.90.550.10">
    <property type="entry name" value="Spore Coat Polysaccharide Biosynthesis Protein SpsA, Chain A"/>
    <property type="match status" value="1"/>
</dbReference>
<dbReference type="InterPro" id="IPR001173">
    <property type="entry name" value="Glyco_trans_2-like"/>
</dbReference>
<dbReference type="CDD" id="cd00761">
    <property type="entry name" value="Glyco_tranf_GTA_type"/>
    <property type="match status" value="1"/>
</dbReference>
<protein>
    <submittedName>
        <fullName evidence="2">Glycosyltransferase involved in cell wall biosynthesis</fullName>
    </submittedName>
</protein>
<dbReference type="GO" id="GO:0016740">
    <property type="term" value="F:transferase activity"/>
    <property type="evidence" value="ECO:0007669"/>
    <property type="project" value="UniProtKB-KW"/>
</dbReference>
<name>A0A839GE11_9BACT</name>